<evidence type="ECO:0000313" key="2">
    <source>
        <dbReference type="Proteomes" id="UP000199086"/>
    </source>
</evidence>
<dbReference type="Proteomes" id="UP000199086">
    <property type="component" value="Unassembled WGS sequence"/>
</dbReference>
<dbReference type="STRING" id="1577474.GA0111570_11334"/>
<dbReference type="AlphaFoldDB" id="A0A1G6HX20"/>
<dbReference type="EMBL" id="FMYF01000013">
    <property type="protein sequence ID" value="SDB98754.1"/>
    <property type="molecule type" value="Genomic_DNA"/>
</dbReference>
<evidence type="ECO:0000313" key="1">
    <source>
        <dbReference type="EMBL" id="SDB98754.1"/>
    </source>
</evidence>
<protein>
    <submittedName>
        <fullName evidence="1">Phosphohistidine phosphatase</fullName>
    </submittedName>
</protein>
<dbReference type="SMART" id="SM00855">
    <property type="entry name" value="PGAM"/>
    <property type="match status" value="1"/>
</dbReference>
<dbReference type="InterPro" id="IPR029033">
    <property type="entry name" value="His_PPase_superfam"/>
</dbReference>
<reference evidence="1 2" key="1">
    <citation type="submission" date="2016-06" db="EMBL/GenBank/DDBJ databases">
        <authorList>
            <person name="Olsen C.W."/>
            <person name="Carey S."/>
            <person name="Hinshaw L."/>
            <person name="Karasin A.I."/>
        </authorList>
    </citation>
    <scope>NUCLEOTIDE SEQUENCE [LARGE SCALE GENOMIC DNA]</scope>
    <source>
        <strain evidence="1 2">LZ-22</strain>
    </source>
</reference>
<dbReference type="Pfam" id="PF00300">
    <property type="entry name" value="His_Phos_1"/>
    <property type="match status" value="1"/>
</dbReference>
<organism evidence="1 2">
    <name type="scientific">Raineyella antarctica</name>
    <dbReference type="NCBI Taxonomy" id="1577474"/>
    <lineage>
        <taxon>Bacteria</taxon>
        <taxon>Bacillati</taxon>
        <taxon>Actinomycetota</taxon>
        <taxon>Actinomycetes</taxon>
        <taxon>Propionibacteriales</taxon>
        <taxon>Propionibacteriaceae</taxon>
        <taxon>Raineyella</taxon>
    </lineage>
</organism>
<proteinExistence type="predicted"/>
<dbReference type="InterPro" id="IPR013078">
    <property type="entry name" value="His_Pase_superF_clade-1"/>
</dbReference>
<dbReference type="SUPFAM" id="SSF53254">
    <property type="entry name" value="Phosphoglycerate mutase-like"/>
    <property type="match status" value="1"/>
</dbReference>
<name>A0A1G6HX20_9ACTN</name>
<accession>A0A1G6HX20</accession>
<gene>
    <name evidence="1" type="ORF">GA0111570_11334</name>
</gene>
<keyword evidence="2" id="KW-1185">Reference proteome</keyword>
<dbReference type="Gene3D" id="3.40.50.1240">
    <property type="entry name" value="Phosphoglycerate mutase-like"/>
    <property type="match status" value="1"/>
</dbReference>
<sequence length="170" mass="17851">MLYLMRHGEAAAHSVASDKERPLSDFGQRQAAAAGALLADAGIQVVMSSSAERCRQTVAGLALPGEPREEYQDALYLADVETLLQRIGEIEDEVDSLLVVAHSPGLPMLANELSYDAGHGDADAVRCAFPVSAVMAVQLPCTWAELADGERSGVRLLGTVGSEGNDPASC</sequence>
<dbReference type="CDD" id="cd07067">
    <property type="entry name" value="HP_PGM_like"/>
    <property type="match status" value="1"/>
</dbReference>